<dbReference type="RefSeq" id="WP_090478715.1">
    <property type="nucleotide sequence ID" value="NZ_FOWZ01000002.1"/>
</dbReference>
<reference evidence="3" key="1">
    <citation type="submission" date="2016-10" db="EMBL/GenBank/DDBJ databases">
        <authorList>
            <person name="Varghese N."/>
            <person name="Submissions S."/>
        </authorList>
    </citation>
    <scope>NUCLEOTIDE SEQUENCE [LARGE SCALE GENOMIC DNA]</scope>
    <source>
        <strain evidence="3">CGMCC 1.7715</strain>
    </source>
</reference>
<dbReference type="EMBL" id="FOWZ01000002">
    <property type="protein sequence ID" value="SFP05871.1"/>
    <property type="molecule type" value="Genomic_DNA"/>
</dbReference>
<protein>
    <submittedName>
        <fullName evidence="2">Iron complex transport system substrate-binding protein</fullName>
    </submittedName>
</protein>
<organism evidence="2 3">
    <name type="scientific">Qipengyuania nanhaisediminis</name>
    <dbReference type="NCBI Taxonomy" id="604088"/>
    <lineage>
        <taxon>Bacteria</taxon>
        <taxon>Pseudomonadati</taxon>
        <taxon>Pseudomonadota</taxon>
        <taxon>Alphaproteobacteria</taxon>
        <taxon>Sphingomonadales</taxon>
        <taxon>Erythrobacteraceae</taxon>
        <taxon>Qipengyuania</taxon>
    </lineage>
</organism>
<gene>
    <name evidence="2" type="ORF">SAMN04488060_1193</name>
</gene>
<keyword evidence="3" id="KW-1185">Reference proteome</keyword>
<dbReference type="PANTHER" id="PTHR30535">
    <property type="entry name" value="VITAMIN B12-BINDING PROTEIN"/>
    <property type="match status" value="1"/>
</dbReference>
<accession>A0A1I5MA17</accession>
<dbReference type="PROSITE" id="PS50983">
    <property type="entry name" value="FE_B12_PBP"/>
    <property type="match status" value="1"/>
</dbReference>
<dbReference type="InterPro" id="IPR050902">
    <property type="entry name" value="ABC_Transporter_SBP"/>
</dbReference>
<dbReference type="OrthoDB" id="1632039at2"/>
<sequence>MKRLAPALLLFLAACSGGRELSGEGGERPTIVSLNPCTDAILAEVADPGQLLAISHYSKDPRASSMEPEVAARYASTGGTVEEILALEPDIVVASTFIAPATRAALEDLGVRVETFGSVASVEDSKEQVRQIARLTGDPASGEALVASIERALADAGAVGRPVEAALWQPSGIVPGQGALISDLLRRTGFESYSAVRGMAQADYLALEQVVADPPQVLLIAGSEAGQRHPVLSDLPEMRRESFDTSLLYCGGPTIIRAAERLAQIRQDVS</sequence>
<dbReference type="PROSITE" id="PS51257">
    <property type="entry name" value="PROKAR_LIPOPROTEIN"/>
    <property type="match status" value="1"/>
</dbReference>
<name>A0A1I5MA17_9SPHN</name>
<dbReference type="PANTHER" id="PTHR30535:SF34">
    <property type="entry name" value="MOLYBDATE-BINDING PROTEIN MOLA"/>
    <property type="match status" value="1"/>
</dbReference>
<dbReference type="SUPFAM" id="SSF53807">
    <property type="entry name" value="Helical backbone' metal receptor"/>
    <property type="match status" value="1"/>
</dbReference>
<dbReference type="Proteomes" id="UP000199331">
    <property type="component" value="Unassembled WGS sequence"/>
</dbReference>
<dbReference type="AlphaFoldDB" id="A0A1I5MA17"/>
<dbReference type="Pfam" id="PF01497">
    <property type="entry name" value="Peripla_BP_2"/>
    <property type="match status" value="1"/>
</dbReference>
<evidence type="ECO:0000313" key="2">
    <source>
        <dbReference type="EMBL" id="SFP05871.1"/>
    </source>
</evidence>
<dbReference type="GO" id="GO:0071281">
    <property type="term" value="P:cellular response to iron ion"/>
    <property type="evidence" value="ECO:0007669"/>
    <property type="project" value="TreeGrafter"/>
</dbReference>
<dbReference type="STRING" id="604088.SAMN04488060_1193"/>
<proteinExistence type="predicted"/>
<feature type="domain" description="Fe/B12 periplasmic-binding" evidence="1">
    <location>
        <begin position="30"/>
        <end position="270"/>
    </location>
</feature>
<evidence type="ECO:0000313" key="3">
    <source>
        <dbReference type="Proteomes" id="UP000199331"/>
    </source>
</evidence>
<dbReference type="InterPro" id="IPR002491">
    <property type="entry name" value="ABC_transptr_periplasmic_BD"/>
</dbReference>
<evidence type="ECO:0000259" key="1">
    <source>
        <dbReference type="PROSITE" id="PS50983"/>
    </source>
</evidence>
<dbReference type="Gene3D" id="3.40.50.1980">
    <property type="entry name" value="Nitrogenase molybdenum iron protein domain"/>
    <property type="match status" value="2"/>
</dbReference>